<reference evidence="1 2" key="1">
    <citation type="submission" date="2018-03" db="EMBL/GenBank/DDBJ databases">
        <title>The draft genome of Sphingosinicella sp. GL-C-18.</title>
        <authorList>
            <person name="Liu L."/>
            <person name="Li L."/>
            <person name="Liang L."/>
            <person name="Zhang X."/>
            <person name="Wang T."/>
        </authorList>
    </citation>
    <scope>NUCLEOTIDE SEQUENCE [LARGE SCALE GENOMIC DNA]</scope>
    <source>
        <strain evidence="1 2">GL-C-18</strain>
    </source>
</reference>
<keyword evidence="2" id="KW-1185">Reference proteome</keyword>
<comment type="caution">
    <text evidence="1">The sequence shown here is derived from an EMBL/GenBank/DDBJ whole genome shotgun (WGS) entry which is preliminary data.</text>
</comment>
<evidence type="ECO:0000313" key="1">
    <source>
        <dbReference type="EMBL" id="PSJ37663.1"/>
    </source>
</evidence>
<gene>
    <name evidence="1" type="ORF">C7I55_21605</name>
</gene>
<evidence type="ECO:0000313" key="2">
    <source>
        <dbReference type="Proteomes" id="UP000241167"/>
    </source>
</evidence>
<proteinExistence type="predicted"/>
<accession>A0A2P7QI77</accession>
<name>A0A2P7QI77_9SPHN</name>
<dbReference type="Proteomes" id="UP000241167">
    <property type="component" value="Unassembled WGS sequence"/>
</dbReference>
<sequence>MGEKIVPTPLPRENDADNVWGPAWHAWRTQDGHVLEYDTGDLAGTDRLLSIDAEAFERLRADPGAFDALIAPARSDSTSPQPN</sequence>
<dbReference type="AlphaFoldDB" id="A0A2P7QI77"/>
<protein>
    <submittedName>
        <fullName evidence="1">Uncharacterized protein</fullName>
    </submittedName>
</protein>
<dbReference type="EMBL" id="PXYI01000008">
    <property type="protein sequence ID" value="PSJ37663.1"/>
    <property type="molecule type" value="Genomic_DNA"/>
</dbReference>
<organism evidence="1 2">
    <name type="scientific">Allosphingosinicella deserti</name>
    <dbReference type="NCBI Taxonomy" id="2116704"/>
    <lineage>
        <taxon>Bacteria</taxon>
        <taxon>Pseudomonadati</taxon>
        <taxon>Pseudomonadota</taxon>
        <taxon>Alphaproteobacteria</taxon>
        <taxon>Sphingomonadales</taxon>
        <taxon>Sphingomonadaceae</taxon>
        <taxon>Allosphingosinicella</taxon>
    </lineage>
</organism>